<comment type="caution">
    <text evidence="1">The sequence shown here is derived from an EMBL/GenBank/DDBJ whole genome shotgun (WGS) entry which is preliminary data.</text>
</comment>
<dbReference type="GO" id="GO:0016787">
    <property type="term" value="F:hydrolase activity"/>
    <property type="evidence" value="ECO:0007669"/>
    <property type="project" value="UniProtKB-KW"/>
</dbReference>
<evidence type="ECO:0000313" key="1">
    <source>
        <dbReference type="EMBL" id="MBB4940876.1"/>
    </source>
</evidence>
<keyword evidence="2" id="KW-1185">Reference proteome</keyword>
<dbReference type="AlphaFoldDB" id="A0A7W7WBD5"/>
<dbReference type="EMBL" id="JACHJU010000002">
    <property type="protein sequence ID" value="MBB4940876.1"/>
    <property type="molecule type" value="Genomic_DNA"/>
</dbReference>
<dbReference type="RefSeq" id="WP_184757018.1">
    <property type="nucleotide sequence ID" value="NZ_BAABEK010000046.1"/>
</dbReference>
<reference evidence="1 2" key="1">
    <citation type="submission" date="2020-08" db="EMBL/GenBank/DDBJ databases">
        <title>Sequencing the genomes of 1000 actinobacteria strains.</title>
        <authorList>
            <person name="Klenk H.-P."/>
        </authorList>
    </citation>
    <scope>NUCLEOTIDE SEQUENCE [LARGE SCALE GENOMIC DNA]</scope>
    <source>
        <strain evidence="1 2">DSM 43023</strain>
    </source>
</reference>
<dbReference type="NCBIfam" id="NF045659">
    <property type="entry name" value="DiMArgaseDdahMtb"/>
    <property type="match status" value="1"/>
</dbReference>
<keyword evidence="1" id="KW-0378">Hydrolase</keyword>
<dbReference type="Gene3D" id="3.75.10.10">
    <property type="entry name" value="L-arginine/glycine Amidinotransferase, Chain A"/>
    <property type="match status" value="1"/>
</dbReference>
<proteinExistence type="predicted"/>
<protein>
    <submittedName>
        <fullName evidence="1">N-dimethylarginine dimethylaminohydrolase</fullName>
    </submittedName>
</protein>
<sequence length="264" mass="28982">MTKHYLMCRPDYFAVEYAINPWMDPEAGADRKVAVRQWEGLKSAYEELGHRVSLIDPVEGLPDMVFAANGALVVDGRVYGARFAHQERAAEGPAYLKWFVANGYDRVHEAAFTNEGEGDFLTLDHLVLAGTGFRTNITAHKEAQEFLGRPVVTLQLVDPRFYHLDTALFPLNGHNVAYFPGAFSAGSQEVLKNLFPDAVVADESDATVLGLNAVSDGTHVVINLEAANLQLELKRHGFEVIPVDLSELRKAGGGPKCCTLEIRG</sequence>
<dbReference type="Proteomes" id="UP000534286">
    <property type="component" value="Unassembled WGS sequence"/>
</dbReference>
<dbReference type="SUPFAM" id="SSF55909">
    <property type="entry name" value="Pentein"/>
    <property type="match status" value="1"/>
</dbReference>
<evidence type="ECO:0000313" key="2">
    <source>
        <dbReference type="Proteomes" id="UP000534286"/>
    </source>
</evidence>
<organism evidence="1 2">
    <name type="scientific">Streptosporangium album</name>
    <dbReference type="NCBI Taxonomy" id="47479"/>
    <lineage>
        <taxon>Bacteria</taxon>
        <taxon>Bacillati</taxon>
        <taxon>Actinomycetota</taxon>
        <taxon>Actinomycetes</taxon>
        <taxon>Streptosporangiales</taxon>
        <taxon>Streptosporangiaceae</taxon>
        <taxon>Streptosporangium</taxon>
    </lineage>
</organism>
<gene>
    <name evidence="1" type="ORF">FHR32_005253</name>
</gene>
<name>A0A7W7WBD5_9ACTN</name>
<accession>A0A7W7WBD5</accession>